<dbReference type="InterPro" id="IPR036259">
    <property type="entry name" value="MFS_trans_sf"/>
</dbReference>
<evidence type="ECO:0000256" key="6">
    <source>
        <dbReference type="SAM" id="Phobius"/>
    </source>
</evidence>
<dbReference type="PROSITE" id="PS50850">
    <property type="entry name" value="MFS"/>
    <property type="match status" value="1"/>
</dbReference>
<dbReference type="EMBL" id="CP116394">
    <property type="protein sequence ID" value="WCE45165.1"/>
    <property type="molecule type" value="Genomic_DNA"/>
</dbReference>
<comment type="subcellular location">
    <subcellularLocation>
        <location evidence="1">Cell membrane</location>
        <topology evidence="1">Multi-pass membrane protein</topology>
    </subcellularLocation>
</comment>
<feature type="transmembrane region" description="Helical" evidence="6">
    <location>
        <begin position="289"/>
        <end position="312"/>
    </location>
</feature>
<organism evidence="8 9">
    <name type="scientific">Winkia neuii subsp. anitrata</name>
    <dbReference type="NCBI Taxonomy" id="29318"/>
    <lineage>
        <taxon>Bacteria</taxon>
        <taxon>Bacillati</taxon>
        <taxon>Actinomycetota</taxon>
        <taxon>Actinomycetes</taxon>
        <taxon>Actinomycetales</taxon>
        <taxon>Actinomycetaceae</taxon>
        <taxon>Winkia</taxon>
    </lineage>
</organism>
<evidence type="ECO:0000256" key="4">
    <source>
        <dbReference type="ARBA" id="ARBA00022989"/>
    </source>
</evidence>
<feature type="transmembrane region" description="Helical" evidence="6">
    <location>
        <begin position="324"/>
        <end position="344"/>
    </location>
</feature>
<name>A0AB38XLF3_9ACTO</name>
<reference evidence="8" key="1">
    <citation type="submission" date="2023-01" db="EMBL/GenBank/DDBJ databases">
        <title>Comparative Genomic Analysis of the Clinically-Derived Winkia Strain NY0527 Provides Evidence into the Taxonomic Reassignment of Winkia neuii and Characterizes Their Virulence Traits.</title>
        <authorList>
            <person name="Cai X."/>
            <person name="Peng Y."/>
            <person name="Li M."/>
            <person name="Qiu Y."/>
            <person name="Wang Y."/>
            <person name="Xu L."/>
            <person name="Hou Q."/>
        </authorList>
    </citation>
    <scope>NUCLEOTIDE SEQUENCE</scope>
    <source>
        <strain evidence="8">NY0527</strain>
    </source>
</reference>
<feature type="transmembrane region" description="Helical" evidence="6">
    <location>
        <begin position="47"/>
        <end position="70"/>
    </location>
</feature>
<evidence type="ECO:0000313" key="8">
    <source>
        <dbReference type="EMBL" id="WCE45165.1"/>
    </source>
</evidence>
<feature type="transmembrane region" description="Helical" evidence="6">
    <location>
        <begin position="229"/>
        <end position="254"/>
    </location>
</feature>
<keyword evidence="4 6" id="KW-1133">Transmembrane helix</keyword>
<gene>
    <name evidence="8" type="ORF">PIG85_05665</name>
</gene>
<keyword evidence="5 6" id="KW-0472">Membrane</keyword>
<dbReference type="SUPFAM" id="SSF103473">
    <property type="entry name" value="MFS general substrate transporter"/>
    <property type="match status" value="1"/>
</dbReference>
<feature type="transmembrane region" description="Helical" evidence="6">
    <location>
        <begin position="79"/>
        <end position="105"/>
    </location>
</feature>
<dbReference type="GO" id="GO:0005886">
    <property type="term" value="C:plasma membrane"/>
    <property type="evidence" value="ECO:0007669"/>
    <property type="project" value="UniProtKB-SubCell"/>
</dbReference>
<feature type="transmembrane region" description="Helical" evidence="6">
    <location>
        <begin position="266"/>
        <end position="283"/>
    </location>
</feature>
<dbReference type="InterPro" id="IPR011701">
    <property type="entry name" value="MFS"/>
</dbReference>
<evidence type="ECO:0000313" key="9">
    <source>
        <dbReference type="Proteomes" id="UP001211044"/>
    </source>
</evidence>
<dbReference type="PANTHER" id="PTHR42718">
    <property type="entry name" value="MAJOR FACILITATOR SUPERFAMILY MULTIDRUG TRANSPORTER MFSC"/>
    <property type="match status" value="1"/>
</dbReference>
<feature type="transmembrane region" description="Helical" evidence="6">
    <location>
        <begin position="421"/>
        <end position="440"/>
    </location>
</feature>
<keyword evidence="3 6" id="KW-0812">Transmembrane</keyword>
<feature type="transmembrane region" description="Helical" evidence="6">
    <location>
        <begin position="136"/>
        <end position="158"/>
    </location>
</feature>
<sequence length="449" mass="46659">MPTQDKFPAQRLFAVVSTSAFTIIALSTMSTTAIAPVIGRELHGTQYFPLIFGLSAGMQVISTVLAGVWVDARGAKPSLLVGTCALLASLLGAGLAPNIATFLLARALDGIANGLVLVPLYVLAATLVHPNRRADMFALFSAAWVLPSLVGPVLAGFASQAWGWRATYLALGIIFLPVLLFATRLFSHIENAHQEVPKAIRNRSMWAVIAGGAVVILQLSSALTGMARLLAMVAGIVLAIIGIGKVLPAGTLWAAGSIPAWVGARGLFNGSFITLEVFIPLMLQNTRGYSVGASGLALALGSATWAAGSFLGGRSFARPRLATLPVAGAIVLAVGIALTSTAAWPNLPAWLFLFGWVIAGTGMGMAFAPLSVLVLGKAPKEEQGLQSANIQVADSLGMALIMGIVASLMSVFTSSYGPAPYLPALGVAFFCTLLAALSSWRGQRHSRRT</sequence>
<feature type="transmembrane region" description="Helical" evidence="6">
    <location>
        <begin position="204"/>
        <end position="223"/>
    </location>
</feature>
<feature type="domain" description="Major facilitator superfamily (MFS) profile" evidence="7">
    <location>
        <begin position="13"/>
        <end position="447"/>
    </location>
</feature>
<dbReference type="RefSeq" id="WP_004805178.1">
    <property type="nucleotide sequence ID" value="NZ_CP116394.1"/>
</dbReference>
<feature type="transmembrane region" description="Helical" evidence="6">
    <location>
        <begin position="12"/>
        <end position="35"/>
    </location>
</feature>
<feature type="transmembrane region" description="Helical" evidence="6">
    <location>
        <begin position="396"/>
        <end position="415"/>
    </location>
</feature>
<dbReference type="InterPro" id="IPR020846">
    <property type="entry name" value="MFS_dom"/>
</dbReference>
<dbReference type="Pfam" id="PF07690">
    <property type="entry name" value="MFS_1"/>
    <property type="match status" value="1"/>
</dbReference>
<dbReference type="KEGG" id="wne:PIG85_05665"/>
<feature type="transmembrane region" description="Helical" evidence="6">
    <location>
        <begin position="350"/>
        <end position="375"/>
    </location>
</feature>
<evidence type="ECO:0000256" key="3">
    <source>
        <dbReference type="ARBA" id="ARBA00022692"/>
    </source>
</evidence>
<accession>A0AB38XLF3</accession>
<feature type="transmembrane region" description="Helical" evidence="6">
    <location>
        <begin position="164"/>
        <end position="183"/>
    </location>
</feature>
<dbReference type="Gene3D" id="1.20.1250.20">
    <property type="entry name" value="MFS general substrate transporter like domains"/>
    <property type="match status" value="2"/>
</dbReference>
<evidence type="ECO:0000259" key="7">
    <source>
        <dbReference type="PROSITE" id="PS50850"/>
    </source>
</evidence>
<feature type="transmembrane region" description="Helical" evidence="6">
    <location>
        <begin position="111"/>
        <end position="129"/>
    </location>
</feature>
<evidence type="ECO:0000256" key="5">
    <source>
        <dbReference type="ARBA" id="ARBA00023136"/>
    </source>
</evidence>
<evidence type="ECO:0000256" key="1">
    <source>
        <dbReference type="ARBA" id="ARBA00004651"/>
    </source>
</evidence>
<dbReference type="AlphaFoldDB" id="A0AB38XLF3"/>
<protein>
    <submittedName>
        <fullName evidence="8">MFS transporter</fullName>
    </submittedName>
</protein>
<dbReference type="GO" id="GO:0022857">
    <property type="term" value="F:transmembrane transporter activity"/>
    <property type="evidence" value="ECO:0007669"/>
    <property type="project" value="InterPro"/>
</dbReference>
<evidence type="ECO:0000256" key="2">
    <source>
        <dbReference type="ARBA" id="ARBA00022448"/>
    </source>
</evidence>
<dbReference type="PANTHER" id="PTHR42718:SF9">
    <property type="entry name" value="MAJOR FACILITATOR SUPERFAMILY MULTIDRUG TRANSPORTER MFSC"/>
    <property type="match status" value="1"/>
</dbReference>
<proteinExistence type="predicted"/>
<dbReference type="Proteomes" id="UP001211044">
    <property type="component" value="Chromosome"/>
</dbReference>
<keyword evidence="2" id="KW-0813">Transport</keyword>